<evidence type="ECO:0000256" key="1">
    <source>
        <dbReference type="SAM" id="Phobius"/>
    </source>
</evidence>
<dbReference type="RefSeq" id="WP_126449226.1">
    <property type="nucleotide sequence ID" value="NZ_AP018553.1"/>
</dbReference>
<dbReference type="OrthoDB" id="43617at2157"/>
<dbReference type="Proteomes" id="UP000276741">
    <property type="component" value="Chromosome"/>
</dbReference>
<dbReference type="AlphaFoldDB" id="A0A348B167"/>
<evidence type="ECO:0000313" key="4">
    <source>
        <dbReference type="Proteomes" id="UP000276741"/>
    </source>
</evidence>
<dbReference type="SMR" id="A0A348B167"/>
<feature type="transmembrane region" description="Helical" evidence="1">
    <location>
        <begin position="81"/>
        <end position="100"/>
    </location>
</feature>
<reference evidence="2" key="3">
    <citation type="journal article" date="2019" name="BMC Res. Notes">
        <title>Complete genome sequence of the Sulfodiicoccus acidiphilus strain HS-1T, the first crenarchaeon that lacks polB3, isolated from an acidic hot spring in Ohwaku-dani, Hakone, Japan.</title>
        <authorList>
            <person name="Sakai H.D."/>
            <person name="Kurosawa N."/>
        </authorList>
    </citation>
    <scope>NUCLEOTIDE SEQUENCE</scope>
    <source>
        <strain evidence="2">HS-1</strain>
    </source>
</reference>
<sequence length="148" mass="17289">MLLYLVLILAAGILGDFSSYLLYRLYLKRKIALALAQLNKLDERLSVVSSVKRKERVKRKLSKDIQQTQSTVYKYTFMRTMYTLAIYMVLFYVVISLLNFPVRFPFYVPAITMLQGHHYLLVGGSLFVFIMAFVLFSPLALRQPNLYR</sequence>
<dbReference type="KEGG" id="sacd:HS1genome_0308"/>
<organism evidence="2 4">
    <name type="scientific">Sulfodiicoccus acidiphilus</name>
    <dbReference type="NCBI Taxonomy" id="1670455"/>
    <lineage>
        <taxon>Archaea</taxon>
        <taxon>Thermoproteota</taxon>
        <taxon>Thermoprotei</taxon>
        <taxon>Sulfolobales</taxon>
        <taxon>Sulfolobaceae</taxon>
        <taxon>Sulfodiicoccus</taxon>
    </lineage>
</organism>
<evidence type="ECO:0008006" key="5">
    <source>
        <dbReference type="Google" id="ProtNLM"/>
    </source>
</evidence>
<feature type="transmembrane region" description="Helical" evidence="1">
    <location>
        <begin position="6"/>
        <end position="23"/>
    </location>
</feature>
<keyword evidence="1" id="KW-1133">Transmembrane helix</keyword>
<reference evidence="3" key="1">
    <citation type="journal article" date="2014" name="Int. J. Syst. Evol. Microbiol.">
        <title>Complete genome sequence of Corynebacterium casei LMG S-19264T (=DSM 44701T), isolated from a smear-ripened cheese.</title>
        <authorList>
            <consortium name="US DOE Joint Genome Institute (JGI-PGF)"/>
            <person name="Walter F."/>
            <person name="Albersmeier A."/>
            <person name="Kalinowski J."/>
            <person name="Ruckert C."/>
        </authorList>
    </citation>
    <scope>NUCLEOTIDE SEQUENCE</scope>
    <source>
        <strain evidence="3">JCM 31740</strain>
    </source>
</reference>
<evidence type="ECO:0000313" key="2">
    <source>
        <dbReference type="EMBL" id="BBD71919.1"/>
    </source>
</evidence>
<keyword evidence="1" id="KW-0812">Transmembrane</keyword>
<proteinExistence type="predicted"/>
<gene>
    <name evidence="3" type="ORF">GCM10007116_06470</name>
    <name evidence="2" type="ORF">HS1genome_0308</name>
</gene>
<keyword evidence="4" id="KW-1185">Reference proteome</keyword>
<dbReference type="EMBL" id="AP018553">
    <property type="protein sequence ID" value="BBD71919.1"/>
    <property type="molecule type" value="Genomic_DNA"/>
</dbReference>
<dbReference type="Proteomes" id="UP000616143">
    <property type="component" value="Unassembled WGS sequence"/>
</dbReference>
<evidence type="ECO:0000313" key="3">
    <source>
        <dbReference type="EMBL" id="GGT91459.1"/>
    </source>
</evidence>
<keyword evidence="1" id="KW-0472">Membrane</keyword>
<reference evidence="4" key="2">
    <citation type="submission" date="2018-04" db="EMBL/GenBank/DDBJ databases">
        <title>Complete genome sequence of Sulfodiicoccus acidiphilus strain HS-1.</title>
        <authorList>
            <person name="Sakai H.D."/>
            <person name="Kurosawa N."/>
        </authorList>
    </citation>
    <scope>NUCLEOTIDE SEQUENCE [LARGE SCALE GENOMIC DNA]</scope>
    <source>
        <strain evidence="4">HS-1</strain>
    </source>
</reference>
<dbReference type="GeneID" id="38665808"/>
<name>A0A348B167_9CREN</name>
<dbReference type="EMBL" id="BMQS01000005">
    <property type="protein sequence ID" value="GGT91459.1"/>
    <property type="molecule type" value="Genomic_DNA"/>
</dbReference>
<protein>
    <recommendedName>
        <fullName evidence="5">DUF106 domain-containing protein</fullName>
    </recommendedName>
</protein>
<accession>A0A348B167</accession>
<reference evidence="3" key="4">
    <citation type="submission" date="2020-09" db="EMBL/GenBank/DDBJ databases">
        <authorList>
            <person name="Sun Q."/>
            <person name="Ohkuma M."/>
        </authorList>
    </citation>
    <scope>NUCLEOTIDE SEQUENCE</scope>
    <source>
        <strain evidence="3">JCM 31740</strain>
    </source>
</reference>
<feature type="transmembrane region" description="Helical" evidence="1">
    <location>
        <begin position="120"/>
        <end position="141"/>
    </location>
</feature>